<evidence type="ECO:0000313" key="14">
    <source>
        <dbReference type="EMBL" id="KIY71419.1"/>
    </source>
</evidence>
<evidence type="ECO:0000256" key="10">
    <source>
        <dbReference type="ARBA" id="ARBA00023136"/>
    </source>
</evidence>
<accession>A0A0D7BMM9</accession>
<dbReference type="SUPFAM" id="SSF56300">
    <property type="entry name" value="Metallo-dependent phosphatases"/>
    <property type="match status" value="1"/>
</dbReference>
<evidence type="ECO:0000313" key="15">
    <source>
        <dbReference type="Proteomes" id="UP000054007"/>
    </source>
</evidence>
<dbReference type="InterPro" id="IPR004843">
    <property type="entry name" value="Calcineurin-like_PHP"/>
</dbReference>
<keyword evidence="6" id="KW-0812">Transmembrane</keyword>
<dbReference type="Gene3D" id="3.60.21.10">
    <property type="match status" value="1"/>
</dbReference>
<keyword evidence="12" id="KW-0732">Signal</keyword>
<dbReference type="GO" id="GO:0005774">
    <property type="term" value="C:vacuolar membrane"/>
    <property type="evidence" value="ECO:0007669"/>
    <property type="project" value="UniProtKB-SubCell"/>
</dbReference>
<keyword evidence="9" id="KW-1133">Transmembrane helix</keyword>
<dbReference type="PANTHER" id="PTHR10340">
    <property type="entry name" value="SPHINGOMYELIN PHOSPHODIESTERASE"/>
    <property type="match status" value="1"/>
</dbReference>
<feature type="domain" description="Calcineurin-like phosphoesterase" evidence="13">
    <location>
        <begin position="40"/>
        <end position="285"/>
    </location>
</feature>
<dbReference type="InterPro" id="IPR012358">
    <property type="entry name" value="EndopolyPtase_N1"/>
</dbReference>
<evidence type="ECO:0000256" key="7">
    <source>
        <dbReference type="ARBA" id="ARBA00022801"/>
    </source>
</evidence>
<evidence type="ECO:0000256" key="4">
    <source>
        <dbReference type="ARBA" id="ARBA00014458"/>
    </source>
</evidence>
<dbReference type="Pfam" id="PF00149">
    <property type="entry name" value="Metallophos"/>
    <property type="match status" value="1"/>
</dbReference>
<sequence>MLWTALFLAFIATAEPTVAQDITQFPILAPATAPRKLHGRFLHITDIHPDPYYKTGTSLKKACHRKKPSKKKNRSKYWGTPYSDCDSPLHLANYTLDYVNKHWGSEIDFVIWTGDNARHDNDRRTPRTPAEIFQLNRNVAKRMEKLFASKGIPVVPSLGNNDLWPHNILTPGPNAVTKEFTSIWGSFIPFAYHQIFQRGAYYSTEVVPGAIAAISLNTLYFYDSNKVVSGCDSREPNDPGNLQFDWLEVQLKIYRSRGMKVWLTGHIPPSHGNYFPECYVRYAELSLRFQDTILGHLYGHMNADHFYLIEDVDLLLDVDQPDGKLRGEDDLCDALLNDFADIPKRSKTDMDGFGVVNVSPSVVPNPYLPSFRVYSYNISGTPGDVDILRKGRKPSHNRGDHGSKEKYCAEKEYKHSWKCILNNTWHTDSDSPSRTNTLWSPLGYAQYYIPDLGEGNKTHYPHFKLEYATYAPAALYPLTVNDEEGMKDKDNAFYPIPLKNLPKSLRKGPVSKSKYLPYGMEDLTIGSWVDLARKLSKDGNQKLRKKFRKYMYQA</sequence>
<gene>
    <name evidence="14" type="ORF">CYLTODRAFT_418811</name>
</gene>
<evidence type="ECO:0000256" key="6">
    <source>
        <dbReference type="ARBA" id="ARBA00022692"/>
    </source>
</evidence>
<evidence type="ECO:0000256" key="2">
    <source>
        <dbReference type="ARBA" id="ARBA00010399"/>
    </source>
</evidence>
<dbReference type="EMBL" id="KN880454">
    <property type="protein sequence ID" value="KIY71419.1"/>
    <property type="molecule type" value="Genomic_DNA"/>
</dbReference>
<protein>
    <recommendedName>
        <fullName evidence="4">Endopolyphosphatase</fullName>
        <ecNumber evidence="3">3.6.1.10</ecNumber>
    </recommendedName>
</protein>
<evidence type="ECO:0000256" key="9">
    <source>
        <dbReference type="ARBA" id="ARBA00022989"/>
    </source>
</evidence>
<evidence type="ECO:0000256" key="8">
    <source>
        <dbReference type="ARBA" id="ARBA00022968"/>
    </source>
</evidence>
<dbReference type="PIRSF" id="PIRSF027093">
    <property type="entry name" value="EndopolyPtase_N1"/>
    <property type="match status" value="1"/>
</dbReference>
<proteinExistence type="inferred from homology"/>
<reference evidence="14 15" key="1">
    <citation type="journal article" date="2015" name="Fungal Genet. Biol.">
        <title>Evolution of novel wood decay mechanisms in Agaricales revealed by the genome sequences of Fistulina hepatica and Cylindrobasidium torrendii.</title>
        <authorList>
            <person name="Floudas D."/>
            <person name="Held B.W."/>
            <person name="Riley R."/>
            <person name="Nagy L.G."/>
            <person name="Koehler G."/>
            <person name="Ransdell A.S."/>
            <person name="Younus H."/>
            <person name="Chow J."/>
            <person name="Chiniquy J."/>
            <person name="Lipzen A."/>
            <person name="Tritt A."/>
            <person name="Sun H."/>
            <person name="Haridas S."/>
            <person name="LaButti K."/>
            <person name="Ohm R.A."/>
            <person name="Kues U."/>
            <person name="Blanchette R.A."/>
            <person name="Grigoriev I.V."/>
            <person name="Minto R.E."/>
            <person name="Hibbett D.S."/>
        </authorList>
    </citation>
    <scope>NUCLEOTIDE SEQUENCE [LARGE SCALE GENOMIC DNA]</scope>
    <source>
        <strain evidence="14 15">FP15055 ss-10</strain>
    </source>
</reference>
<dbReference type="GO" id="GO:0006798">
    <property type="term" value="P:polyphosphate catabolic process"/>
    <property type="evidence" value="ECO:0007669"/>
    <property type="project" value="TreeGrafter"/>
</dbReference>
<dbReference type="CDD" id="cd00842">
    <property type="entry name" value="MPP_ASMase"/>
    <property type="match status" value="1"/>
</dbReference>
<dbReference type="EC" id="3.6.1.10" evidence="3"/>
<evidence type="ECO:0000256" key="5">
    <source>
        <dbReference type="ARBA" id="ARBA00022554"/>
    </source>
</evidence>
<name>A0A0D7BMM9_9AGAR</name>
<evidence type="ECO:0000256" key="11">
    <source>
        <dbReference type="ARBA" id="ARBA00023180"/>
    </source>
</evidence>
<keyword evidence="5" id="KW-0926">Vacuole</keyword>
<dbReference type="PANTHER" id="PTHR10340:SF55">
    <property type="entry name" value="ENDOPOLYPHOSPHATASE"/>
    <property type="match status" value="1"/>
</dbReference>
<dbReference type="GO" id="GO:0005615">
    <property type="term" value="C:extracellular space"/>
    <property type="evidence" value="ECO:0007669"/>
    <property type="project" value="TreeGrafter"/>
</dbReference>
<keyword evidence="10" id="KW-0472">Membrane</keyword>
<evidence type="ECO:0000256" key="12">
    <source>
        <dbReference type="SAM" id="SignalP"/>
    </source>
</evidence>
<keyword evidence="7" id="KW-0378">Hydrolase</keyword>
<keyword evidence="8" id="KW-0735">Signal-anchor</keyword>
<feature type="chain" id="PRO_5002317445" description="Endopolyphosphatase" evidence="12">
    <location>
        <begin position="20"/>
        <end position="554"/>
    </location>
</feature>
<comment type="subcellular location">
    <subcellularLocation>
        <location evidence="1">Vacuole membrane</location>
        <topology evidence="1">Single-pass type II membrane protein</topology>
    </subcellularLocation>
</comment>
<dbReference type="STRING" id="1314674.A0A0D7BMM9"/>
<dbReference type="GO" id="GO:0004309">
    <property type="term" value="F:exopolyphosphatase activity"/>
    <property type="evidence" value="ECO:0007669"/>
    <property type="project" value="TreeGrafter"/>
</dbReference>
<dbReference type="InterPro" id="IPR029052">
    <property type="entry name" value="Metallo-depent_PP-like"/>
</dbReference>
<dbReference type="GO" id="GO:0000324">
    <property type="term" value="C:fungal-type vacuole"/>
    <property type="evidence" value="ECO:0007669"/>
    <property type="project" value="TreeGrafter"/>
</dbReference>
<dbReference type="Proteomes" id="UP000054007">
    <property type="component" value="Unassembled WGS sequence"/>
</dbReference>
<organism evidence="14 15">
    <name type="scientific">Cylindrobasidium torrendii FP15055 ss-10</name>
    <dbReference type="NCBI Taxonomy" id="1314674"/>
    <lineage>
        <taxon>Eukaryota</taxon>
        <taxon>Fungi</taxon>
        <taxon>Dikarya</taxon>
        <taxon>Basidiomycota</taxon>
        <taxon>Agaricomycotina</taxon>
        <taxon>Agaricomycetes</taxon>
        <taxon>Agaricomycetidae</taxon>
        <taxon>Agaricales</taxon>
        <taxon>Marasmiineae</taxon>
        <taxon>Physalacriaceae</taxon>
        <taxon>Cylindrobasidium</taxon>
    </lineage>
</organism>
<keyword evidence="11" id="KW-0325">Glycoprotein</keyword>
<dbReference type="InterPro" id="IPR041805">
    <property type="entry name" value="ASMase/PPN1_MPP"/>
</dbReference>
<dbReference type="OrthoDB" id="348678at2759"/>
<evidence type="ECO:0000259" key="13">
    <source>
        <dbReference type="Pfam" id="PF00149"/>
    </source>
</evidence>
<comment type="similarity">
    <text evidence="2">Belongs to the endopolyphosphatase PPN1 family.</text>
</comment>
<evidence type="ECO:0000256" key="3">
    <source>
        <dbReference type="ARBA" id="ARBA00012459"/>
    </source>
</evidence>
<evidence type="ECO:0000256" key="1">
    <source>
        <dbReference type="ARBA" id="ARBA00004576"/>
    </source>
</evidence>
<keyword evidence="15" id="KW-1185">Reference proteome</keyword>
<dbReference type="GO" id="GO:0008081">
    <property type="term" value="F:phosphoric diester hydrolase activity"/>
    <property type="evidence" value="ECO:0007669"/>
    <property type="project" value="TreeGrafter"/>
</dbReference>
<feature type="signal peptide" evidence="12">
    <location>
        <begin position="1"/>
        <end position="19"/>
    </location>
</feature>
<dbReference type="GO" id="GO:0000298">
    <property type="term" value="F:endopolyphosphatase activity"/>
    <property type="evidence" value="ECO:0007669"/>
    <property type="project" value="UniProtKB-EC"/>
</dbReference>
<dbReference type="AlphaFoldDB" id="A0A0D7BMM9"/>